<dbReference type="SUPFAM" id="SSF81321">
    <property type="entry name" value="Family A G protein-coupled receptor-like"/>
    <property type="match status" value="1"/>
</dbReference>
<reference evidence="2 3" key="1">
    <citation type="journal article" date="2015" name="Genome Biol.">
        <title>Comparative genomics of Steinernema reveals deeply conserved gene regulatory networks.</title>
        <authorList>
            <person name="Dillman A.R."/>
            <person name="Macchietto M."/>
            <person name="Porter C.F."/>
            <person name="Rogers A."/>
            <person name="Williams B."/>
            <person name="Antoshechkin I."/>
            <person name="Lee M.M."/>
            <person name="Goodwin Z."/>
            <person name="Lu X."/>
            <person name="Lewis E.E."/>
            <person name="Goodrich-Blair H."/>
            <person name="Stock S.P."/>
            <person name="Adams B.J."/>
            <person name="Sternberg P.W."/>
            <person name="Mortazavi A."/>
        </authorList>
    </citation>
    <scope>NUCLEOTIDE SEQUENCE [LARGE SCALE GENOMIC DNA]</scope>
    <source>
        <strain evidence="2 3">ALL</strain>
    </source>
</reference>
<sequence length="246" mass="28382">MDHPIGIFFAVLGLISLIMQIYELIAMWTLSKAYVGFRFLFHSVLADIILMFLYGIWQGAVIISSSEISLPDHRIVVNVITNTAWWAGQYLTLIVSFTHLICVREPIYFQSWRYSTCHTVCLFVWGFAFAQSTTVNMIPGFVRLHYAPEHLGQTANWTAYGESFTRVYYMAFNFGTIGLTLAIYALIAFYCRKHLQKFLAPRSKVNPRNLHLRRAGAQWKTTATEAKQLSVEYRLIFHRLLVLHCP</sequence>
<evidence type="ECO:0000256" key="1">
    <source>
        <dbReference type="SAM" id="Phobius"/>
    </source>
</evidence>
<feature type="transmembrane region" description="Helical" evidence="1">
    <location>
        <begin position="83"/>
        <end position="103"/>
    </location>
</feature>
<keyword evidence="1" id="KW-0812">Transmembrane</keyword>
<evidence type="ECO:0000313" key="3">
    <source>
        <dbReference type="Proteomes" id="UP000298663"/>
    </source>
</evidence>
<organism evidence="2 3">
    <name type="scientific">Steinernema carpocapsae</name>
    <name type="common">Entomopathogenic nematode</name>
    <dbReference type="NCBI Taxonomy" id="34508"/>
    <lineage>
        <taxon>Eukaryota</taxon>
        <taxon>Metazoa</taxon>
        <taxon>Ecdysozoa</taxon>
        <taxon>Nematoda</taxon>
        <taxon>Chromadorea</taxon>
        <taxon>Rhabditida</taxon>
        <taxon>Tylenchina</taxon>
        <taxon>Panagrolaimomorpha</taxon>
        <taxon>Strongyloidoidea</taxon>
        <taxon>Steinernematidae</taxon>
        <taxon>Steinernema</taxon>
    </lineage>
</organism>
<proteinExistence type="predicted"/>
<keyword evidence="3" id="KW-1185">Reference proteome</keyword>
<dbReference type="EMBL" id="AZBU02000001">
    <property type="protein sequence ID" value="TMS39507.1"/>
    <property type="molecule type" value="Genomic_DNA"/>
</dbReference>
<dbReference type="Proteomes" id="UP000298663">
    <property type="component" value="Unassembled WGS sequence"/>
</dbReference>
<feature type="transmembrane region" description="Helical" evidence="1">
    <location>
        <begin position="6"/>
        <end position="27"/>
    </location>
</feature>
<keyword evidence="1" id="KW-0472">Membrane</keyword>
<name>A0A4U8V5Z9_STECR</name>
<feature type="transmembrane region" description="Helical" evidence="1">
    <location>
        <begin position="167"/>
        <end position="191"/>
    </location>
</feature>
<gene>
    <name evidence="2" type="ORF">L596_006017</name>
</gene>
<comment type="caution">
    <text evidence="2">The sequence shown here is derived from an EMBL/GenBank/DDBJ whole genome shotgun (WGS) entry which is preliminary data.</text>
</comment>
<feature type="transmembrane region" description="Helical" evidence="1">
    <location>
        <begin position="39"/>
        <end position="63"/>
    </location>
</feature>
<keyword evidence="1" id="KW-1133">Transmembrane helix</keyword>
<accession>A0A4U8V5Z9</accession>
<protein>
    <submittedName>
        <fullName evidence="2">Uncharacterized protein</fullName>
    </submittedName>
</protein>
<feature type="transmembrane region" description="Helical" evidence="1">
    <location>
        <begin position="115"/>
        <end position="138"/>
    </location>
</feature>
<dbReference type="AlphaFoldDB" id="A0A4U8V5Z9"/>
<dbReference type="Gene3D" id="1.20.1070.10">
    <property type="entry name" value="Rhodopsin 7-helix transmembrane proteins"/>
    <property type="match status" value="1"/>
</dbReference>
<evidence type="ECO:0000313" key="2">
    <source>
        <dbReference type="EMBL" id="TMS39507.1"/>
    </source>
</evidence>
<reference evidence="2 3" key="2">
    <citation type="journal article" date="2019" name="G3 (Bethesda)">
        <title>Hybrid Assembly of the Genome of the Entomopathogenic Nematode Steinernema carpocapsae Identifies the X-Chromosome.</title>
        <authorList>
            <person name="Serra L."/>
            <person name="Macchietto M."/>
            <person name="Macias-Munoz A."/>
            <person name="McGill C.J."/>
            <person name="Rodriguez I.M."/>
            <person name="Rodriguez B."/>
            <person name="Murad R."/>
            <person name="Mortazavi A."/>
        </authorList>
    </citation>
    <scope>NUCLEOTIDE SEQUENCE [LARGE SCALE GENOMIC DNA]</scope>
    <source>
        <strain evidence="2 3">ALL</strain>
    </source>
</reference>
<dbReference type="OrthoDB" id="10445201at2759"/>